<gene>
    <name evidence="2" type="ORF">MATL_G00122250</name>
</gene>
<dbReference type="SUPFAM" id="SSF52540">
    <property type="entry name" value="P-loop containing nucleoside triphosphate hydrolases"/>
    <property type="match status" value="1"/>
</dbReference>
<dbReference type="InterPro" id="IPR026302">
    <property type="entry name" value="NEDD4-bd_p2"/>
</dbReference>
<dbReference type="PANTHER" id="PTHR13308">
    <property type="entry name" value="NEDD4-BINDING PROTEIN 2-LIKE 1"/>
    <property type="match status" value="1"/>
</dbReference>
<dbReference type="OrthoDB" id="3231855at2759"/>
<keyword evidence="3" id="KW-1185">Reference proteome</keyword>
<feature type="compositionally biased region" description="Pro residues" evidence="1">
    <location>
        <begin position="298"/>
        <end position="314"/>
    </location>
</feature>
<dbReference type="Proteomes" id="UP001046870">
    <property type="component" value="Chromosome 9"/>
</dbReference>
<dbReference type="InterPro" id="IPR027417">
    <property type="entry name" value="P-loop_NTPase"/>
</dbReference>
<dbReference type="Pfam" id="PF13671">
    <property type="entry name" value="AAA_33"/>
    <property type="match status" value="1"/>
</dbReference>
<feature type="compositionally biased region" description="Basic and acidic residues" evidence="1">
    <location>
        <begin position="180"/>
        <end position="190"/>
    </location>
</feature>
<dbReference type="AlphaFoldDB" id="A0A9D3PZZ4"/>
<reference evidence="2" key="1">
    <citation type="submission" date="2021-01" db="EMBL/GenBank/DDBJ databases">
        <authorList>
            <person name="Zahm M."/>
            <person name="Roques C."/>
            <person name="Cabau C."/>
            <person name="Klopp C."/>
            <person name="Donnadieu C."/>
            <person name="Jouanno E."/>
            <person name="Lampietro C."/>
            <person name="Louis A."/>
            <person name="Herpin A."/>
            <person name="Echchiki A."/>
            <person name="Berthelot C."/>
            <person name="Parey E."/>
            <person name="Roest-Crollius H."/>
            <person name="Braasch I."/>
            <person name="Postlethwait J."/>
            <person name="Bobe J."/>
            <person name="Montfort J."/>
            <person name="Bouchez O."/>
            <person name="Begum T."/>
            <person name="Mejri S."/>
            <person name="Adams A."/>
            <person name="Chen W.-J."/>
            <person name="Guiguen Y."/>
        </authorList>
    </citation>
    <scope>NUCLEOTIDE SEQUENCE</scope>
    <source>
        <strain evidence="2">YG-15Mar2019-1</strain>
        <tissue evidence="2">Brain</tissue>
    </source>
</reference>
<evidence type="ECO:0000313" key="3">
    <source>
        <dbReference type="Proteomes" id="UP001046870"/>
    </source>
</evidence>
<organism evidence="2 3">
    <name type="scientific">Megalops atlanticus</name>
    <name type="common">Tarpon</name>
    <name type="synonym">Clupea gigantea</name>
    <dbReference type="NCBI Taxonomy" id="7932"/>
    <lineage>
        <taxon>Eukaryota</taxon>
        <taxon>Metazoa</taxon>
        <taxon>Chordata</taxon>
        <taxon>Craniata</taxon>
        <taxon>Vertebrata</taxon>
        <taxon>Euteleostomi</taxon>
        <taxon>Actinopterygii</taxon>
        <taxon>Neopterygii</taxon>
        <taxon>Teleostei</taxon>
        <taxon>Elopiformes</taxon>
        <taxon>Megalopidae</taxon>
        <taxon>Megalops</taxon>
    </lineage>
</organism>
<feature type="region of interest" description="Disordered" evidence="1">
    <location>
        <begin position="347"/>
        <end position="428"/>
    </location>
</feature>
<feature type="region of interest" description="Disordered" evidence="1">
    <location>
        <begin position="582"/>
        <end position="601"/>
    </location>
</feature>
<accession>A0A9D3PZZ4</accession>
<name>A0A9D3PZZ4_MEGAT</name>
<feature type="compositionally biased region" description="Polar residues" evidence="1">
    <location>
        <begin position="382"/>
        <end position="406"/>
    </location>
</feature>
<dbReference type="GO" id="GO:0005634">
    <property type="term" value="C:nucleus"/>
    <property type="evidence" value="ECO:0007669"/>
    <property type="project" value="TreeGrafter"/>
</dbReference>
<dbReference type="Gene3D" id="3.40.50.300">
    <property type="entry name" value="P-loop containing nucleotide triphosphate hydrolases"/>
    <property type="match status" value="1"/>
</dbReference>
<feature type="compositionally biased region" description="Basic residues" evidence="1">
    <location>
        <begin position="242"/>
        <end position="256"/>
    </location>
</feature>
<evidence type="ECO:0000313" key="2">
    <source>
        <dbReference type="EMBL" id="KAG7471232.1"/>
    </source>
</evidence>
<dbReference type="GO" id="GO:0000122">
    <property type="term" value="P:negative regulation of transcription by RNA polymerase II"/>
    <property type="evidence" value="ECO:0007669"/>
    <property type="project" value="TreeGrafter"/>
</dbReference>
<proteinExistence type="predicted"/>
<evidence type="ECO:0008006" key="4">
    <source>
        <dbReference type="Google" id="ProtNLM"/>
    </source>
</evidence>
<dbReference type="PANTHER" id="PTHR13308:SF23">
    <property type="entry name" value="NEDD4-BINDING PROTEIN 2-LIKE 2"/>
    <property type="match status" value="1"/>
</dbReference>
<comment type="caution">
    <text evidence="2">The sequence shown here is derived from an EMBL/GenBank/DDBJ whole genome shotgun (WGS) entry which is preliminary data.</text>
</comment>
<feature type="region of interest" description="Disordered" evidence="1">
    <location>
        <begin position="1"/>
        <end position="128"/>
    </location>
</feature>
<feature type="compositionally biased region" description="Low complexity" evidence="1">
    <location>
        <begin position="229"/>
        <end position="239"/>
    </location>
</feature>
<sequence>MMPEIETGKPTSGTEEGEVKGSVQNKLIPSDEEANPQSGTCEAEREREAQSTSASSPSEASQLKGAEVPAEDGARDLQYSKGGDVDCPQEGQGSFHGHVSTVNCTSDGTNSSLSDGGTQGKNGLVEDTEVVPSVCDKNQEKPGQKDRNIVIKELGITSTAFIGPVCQPVEPKSAPEVDIEDKLSEFYKELEEAESGDCLDGSSNNDKSDFESCEPQNPPPPEEERFNTSRDTGSSRGSRPYQYHHHDHWRPKRHRPNFQQGPGWGRPDPPFYPDQWQYRQGFEGPQRPPYHSFHRPPYHGPPGPLPPPPPPGSFYPPDFRPQMNEYYDHHENGNHCQWEDSRFPADSGYPGYGGSSGYDASQGYGGPAYPPNDFDHRRESSDTSVSDCREGSWSQPYGGSDWNRNYDSAPEPHPQYHQEEEGLLPPGSDCDYRPNSLLVLILMRGVPGSGKSTLAKKLLSSGPNGLILSTDDYFSQDDGYAYDPSLLGHAHDWNQNRAREAMDEGRSPVIIDNTNIQAWEMKPYVKMALQRRYNVEFCEPDTSWKLDPLELEKRNKHGVSWQKIAQMLERFELPMSVDIVLNSRDPPHKSSERPPAQHLPR</sequence>
<dbReference type="GO" id="GO:0003714">
    <property type="term" value="F:transcription corepressor activity"/>
    <property type="evidence" value="ECO:0007669"/>
    <property type="project" value="TreeGrafter"/>
</dbReference>
<evidence type="ECO:0000256" key="1">
    <source>
        <dbReference type="SAM" id="MobiDB-lite"/>
    </source>
</evidence>
<protein>
    <recommendedName>
        <fullName evidence="4">NEDD4-binding protein 2-like 2</fullName>
    </recommendedName>
</protein>
<dbReference type="EMBL" id="JAFDVH010000009">
    <property type="protein sequence ID" value="KAG7471232.1"/>
    <property type="molecule type" value="Genomic_DNA"/>
</dbReference>
<feature type="compositionally biased region" description="Low complexity" evidence="1">
    <location>
        <begin position="50"/>
        <end position="62"/>
    </location>
</feature>
<feature type="compositionally biased region" description="Polar residues" evidence="1">
    <location>
        <begin position="100"/>
        <end position="116"/>
    </location>
</feature>
<feature type="region of interest" description="Disordered" evidence="1">
    <location>
        <begin position="165"/>
        <end position="322"/>
    </location>
</feature>